<sequence length="513" mass="59529">MLKVVIVDDDKIVREGLREFVDWKGMGFEAVQTLSSAEDALHFLESNEADVVLTDIVMDEKNGIDLVRESAKQNEQLKFVLLSGHGEFNYAKEAFKLGVFDYLTKPVQFDELQETFEKLRDVVTKEKMNMINHKLYRNARISQLLNQLVSNHYDLTHSKLDEMSLLFGGKSFTVIRLYITNLHSISLSKEEIEASLQKMISAHPYCYLFNNRLSELAIFASSDSKDRIIQKLSGHLEELERNSGAAVSAGIGKSYDSLEKIAQSYREAGEAITYRYYLEDEKFIDYEAMEKQKMNIYMPEEAKEKIIAFLNHGEFTDLQEYVRGMIEENARINSEDRSIFYDISMELLRLVREFLESRSHIDSITGEMEREFMYTVLKKQTAGEVMEYLESFIKKLHQSLQRSQNDSSHAIIHHVKKYIHDHFGDELSLQRLAEVVYVHPAYLSALFKDKTGENILHYISKVRMERAKILLKDLSLRIYDVSSLVGYESSKHFSKVFKLFTGMTPKEYRNSLS</sequence>
<dbReference type="InterPro" id="IPR009057">
    <property type="entry name" value="Homeodomain-like_sf"/>
</dbReference>
<dbReference type="GO" id="GO:0003700">
    <property type="term" value="F:DNA-binding transcription factor activity"/>
    <property type="evidence" value="ECO:0007669"/>
    <property type="project" value="InterPro"/>
</dbReference>
<evidence type="ECO:0000313" key="12">
    <source>
        <dbReference type="Proteomes" id="UP000028549"/>
    </source>
</evidence>
<dbReference type="PANTHER" id="PTHR42713:SF3">
    <property type="entry name" value="TRANSCRIPTIONAL REGULATORY PROTEIN HPTR"/>
    <property type="match status" value="1"/>
</dbReference>
<dbReference type="RefSeq" id="WP_029565200.1">
    <property type="nucleotide sequence ID" value="NZ_JNVC02000001.1"/>
</dbReference>
<dbReference type="Gene3D" id="1.10.10.60">
    <property type="entry name" value="Homeodomain-like"/>
    <property type="match status" value="2"/>
</dbReference>
<dbReference type="Pfam" id="PF17853">
    <property type="entry name" value="GGDEF_2"/>
    <property type="match status" value="1"/>
</dbReference>
<evidence type="ECO:0000259" key="9">
    <source>
        <dbReference type="PROSITE" id="PS01124"/>
    </source>
</evidence>
<dbReference type="Pfam" id="PF12833">
    <property type="entry name" value="HTH_18"/>
    <property type="match status" value="1"/>
</dbReference>
<dbReference type="GO" id="GO:0000160">
    <property type="term" value="P:phosphorelay signal transduction system"/>
    <property type="evidence" value="ECO:0007669"/>
    <property type="project" value="UniProtKB-KW"/>
</dbReference>
<keyword evidence="12" id="KW-1185">Reference proteome</keyword>
<dbReference type="Proteomes" id="UP000028549">
    <property type="component" value="Unassembled WGS sequence"/>
</dbReference>
<dbReference type="SUPFAM" id="SSF52172">
    <property type="entry name" value="CheY-like"/>
    <property type="match status" value="1"/>
</dbReference>
<dbReference type="OrthoDB" id="1699at2"/>
<evidence type="ECO:0008006" key="13">
    <source>
        <dbReference type="Google" id="ProtNLM"/>
    </source>
</evidence>
<dbReference type="InterPro" id="IPR001789">
    <property type="entry name" value="Sig_transdc_resp-reg_receiver"/>
</dbReference>
<dbReference type="InterPro" id="IPR011006">
    <property type="entry name" value="CheY-like_superfamily"/>
</dbReference>
<feature type="domain" description="HTH araC/xylS-type" evidence="9">
    <location>
        <begin position="413"/>
        <end position="511"/>
    </location>
</feature>
<evidence type="ECO:0000256" key="7">
    <source>
        <dbReference type="ARBA" id="ARBA00023163"/>
    </source>
</evidence>
<dbReference type="InterPro" id="IPR051552">
    <property type="entry name" value="HptR"/>
</dbReference>
<dbReference type="AlphaFoldDB" id="A0A084H1V9"/>
<feature type="modified residue" description="4-aspartylphosphate" evidence="8">
    <location>
        <position position="55"/>
    </location>
</feature>
<feature type="domain" description="Response regulatory" evidence="10">
    <location>
        <begin position="3"/>
        <end position="120"/>
    </location>
</feature>
<dbReference type="InterPro" id="IPR041522">
    <property type="entry name" value="CdaR_GGDEF"/>
</dbReference>
<dbReference type="STRING" id="246786.GS18_0200840"/>
<dbReference type="PROSITE" id="PS01124">
    <property type="entry name" value="HTH_ARAC_FAMILY_2"/>
    <property type="match status" value="1"/>
</dbReference>
<dbReference type="SMART" id="SM00448">
    <property type="entry name" value="REC"/>
    <property type="match status" value="1"/>
</dbReference>
<keyword evidence="3 8" id="KW-0597">Phosphoprotein</keyword>
<evidence type="ECO:0000256" key="8">
    <source>
        <dbReference type="PROSITE-ProRule" id="PRU00169"/>
    </source>
</evidence>
<evidence type="ECO:0000256" key="4">
    <source>
        <dbReference type="ARBA" id="ARBA00023012"/>
    </source>
</evidence>
<reference evidence="11 12" key="1">
    <citation type="journal article" date="2005" name="Int. J. Syst. Evol. Microbiol.">
        <title>Bacillus cibi sp. nov., isolated from jeotgal, a traditional Korean fermented seafood.</title>
        <authorList>
            <person name="Yoon J.H."/>
            <person name="Lee C.H."/>
            <person name="Oh T.K."/>
        </authorList>
    </citation>
    <scope>NUCLEOTIDE SEQUENCE [LARGE SCALE GENOMIC DNA]</scope>
    <source>
        <strain evidence="11 12">DSM 16189</strain>
    </source>
</reference>
<keyword evidence="5" id="KW-0805">Transcription regulation</keyword>
<accession>A0A084H1V9</accession>
<dbReference type="PANTHER" id="PTHR42713">
    <property type="entry name" value="HISTIDINE KINASE-RELATED"/>
    <property type="match status" value="1"/>
</dbReference>
<evidence type="ECO:0000259" key="10">
    <source>
        <dbReference type="PROSITE" id="PS50110"/>
    </source>
</evidence>
<dbReference type="GO" id="GO:0043565">
    <property type="term" value="F:sequence-specific DNA binding"/>
    <property type="evidence" value="ECO:0007669"/>
    <property type="project" value="InterPro"/>
</dbReference>
<dbReference type="PROSITE" id="PS50110">
    <property type="entry name" value="RESPONSE_REGULATORY"/>
    <property type="match status" value="1"/>
</dbReference>
<dbReference type="InterPro" id="IPR018062">
    <property type="entry name" value="HTH_AraC-typ_CS"/>
</dbReference>
<evidence type="ECO:0000256" key="3">
    <source>
        <dbReference type="ARBA" id="ARBA00022553"/>
    </source>
</evidence>
<dbReference type="SMART" id="SM00342">
    <property type="entry name" value="HTH_ARAC"/>
    <property type="match status" value="1"/>
</dbReference>
<keyword evidence="6" id="KW-0238">DNA-binding</keyword>
<name>A0A084H1V9_METID</name>
<evidence type="ECO:0000256" key="1">
    <source>
        <dbReference type="ARBA" id="ARBA00004496"/>
    </source>
</evidence>
<dbReference type="InterPro" id="IPR018060">
    <property type="entry name" value="HTH_AraC"/>
</dbReference>
<organism evidence="11 12">
    <name type="scientific">Metabacillus indicus</name>
    <name type="common">Bacillus indicus</name>
    <dbReference type="NCBI Taxonomy" id="246786"/>
    <lineage>
        <taxon>Bacteria</taxon>
        <taxon>Bacillati</taxon>
        <taxon>Bacillota</taxon>
        <taxon>Bacilli</taxon>
        <taxon>Bacillales</taxon>
        <taxon>Bacillaceae</taxon>
        <taxon>Metabacillus</taxon>
    </lineage>
</organism>
<comment type="subcellular location">
    <subcellularLocation>
        <location evidence="1">Cytoplasm</location>
    </subcellularLocation>
</comment>
<evidence type="ECO:0000256" key="2">
    <source>
        <dbReference type="ARBA" id="ARBA00022490"/>
    </source>
</evidence>
<keyword evidence="7" id="KW-0804">Transcription</keyword>
<dbReference type="PRINTS" id="PR00032">
    <property type="entry name" value="HTHARAC"/>
</dbReference>
<keyword evidence="2" id="KW-0963">Cytoplasm</keyword>
<dbReference type="InterPro" id="IPR020449">
    <property type="entry name" value="Tscrpt_reg_AraC-type_HTH"/>
</dbReference>
<dbReference type="Gene3D" id="3.40.50.2300">
    <property type="match status" value="1"/>
</dbReference>
<keyword evidence="4" id="KW-0902">Two-component regulatory system</keyword>
<comment type="caution">
    <text evidence="11">The sequence shown here is derived from an EMBL/GenBank/DDBJ whole genome shotgun (WGS) entry which is preliminary data.</text>
</comment>
<gene>
    <name evidence="11" type="ORF">GS18_0200840</name>
</gene>
<evidence type="ECO:0000256" key="6">
    <source>
        <dbReference type="ARBA" id="ARBA00023125"/>
    </source>
</evidence>
<proteinExistence type="predicted"/>
<protein>
    <recommendedName>
        <fullName evidence="13">AraC family transcriptional regulator</fullName>
    </recommendedName>
</protein>
<dbReference type="SUPFAM" id="SSF46689">
    <property type="entry name" value="Homeodomain-like"/>
    <property type="match status" value="2"/>
</dbReference>
<dbReference type="GO" id="GO:0005737">
    <property type="term" value="C:cytoplasm"/>
    <property type="evidence" value="ECO:0007669"/>
    <property type="project" value="UniProtKB-SubCell"/>
</dbReference>
<dbReference type="PROSITE" id="PS00041">
    <property type="entry name" value="HTH_ARAC_FAMILY_1"/>
    <property type="match status" value="1"/>
</dbReference>
<evidence type="ECO:0000313" key="11">
    <source>
        <dbReference type="EMBL" id="KEZ53571.1"/>
    </source>
</evidence>
<dbReference type="Pfam" id="PF00072">
    <property type="entry name" value="Response_reg"/>
    <property type="match status" value="1"/>
</dbReference>
<dbReference type="CDD" id="cd17536">
    <property type="entry name" value="REC_YesN-like"/>
    <property type="match status" value="1"/>
</dbReference>
<evidence type="ECO:0000256" key="5">
    <source>
        <dbReference type="ARBA" id="ARBA00023015"/>
    </source>
</evidence>
<dbReference type="EMBL" id="JNVC02000001">
    <property type="protein sequence ID" value="KEZ53571.1"/>
    <property type="molecule type" value="Genomic_DNA"/>
</dbReference>